<dbReference type="SUPFAM" id="SSF49590">
    <property type="entry name" value="PHL pollen allergen"/>
    <property type="match status" value="1"/>
</dbReference>
<comment type="caution">
    <text evidence="2">The sequence shown here is derived from an EMBL/GenBank/DDBJ whole genome shotgun (WGS) entry which is preliminary data.</text>
</comment>
<dbReference type="InterPro" id="IPR000782">
    <property type="entry name" value="FAS1_domain"/>
</dbReference>
<dbReference type="EMBL" id="JADXDR010000083">
    <property type="protein sequence ID" value="KAI7840296.1"/>
    <property type="molecule type" value="Genomic_DNA"/>
</dbReference>
<dbReference type="Gene3D" id="2.30.180.10">
    <property type="entry name" value="FAS1 domain"/>
    <property type="match status" value="1"/>
</dbReference>
<dbReference type="InterPro" id="IPR036749">
    <property type="entry name" value="Expansin_CBD_sf"/>
</dbReference>
<dbReference type="Pfam" id="PF01357">
    <property type="entry name" value="Expansin_C"/>
    <property type="match status" value="1"/>
</dbReference>
<dbReference type="Gene3D" id="2.60.40.760">
    <property type="entry name" value="Expansin, cellulose-binding-like domain"/>
    <property type="match status" value="1"/>
</dbReference>
<organism evidence="2 3">
    <name type="scientific">Chlorella ohadii</name>
    <dbReference type="NCBI Taxonomy" id="2649997"/>
    <lineage>
        <taxon>Eukaryota</taxon>
        <taxon>Viridiplantae</taxon>
        <taxon>Chlorophyta</taxon>
        <taxon>core chlorophytes</taxon>
        <taxon>Trebouxiophyceae</taxon>
        <taxon>Chlorellales</taxon>
        <taxon>Chlorellaceae</taxon>
        <taxon>Chlorella clade</taxon>
        <taxon>Chlorella</taxon>
    </lineage>
</organism>
<name>A0AAD5DNQ8_9CHLO</name>
<dbReference type="Proteomes" id="UP001205105">
    <property type="component" value="Unassembled WGS sequence"/>
</dbReference>
<evidence type="ECO:0000259" key="1">
    <source>
        <dbReference type="PROSITE" id="PS50843"/>
    </source>
</evidence>
<evidence type="ECO:0000313" key="2">
    <source>
        <dbReference type="EMBL" id="KAI7840296.1"/>
    </source>
</evidence>
<dbReference type="InterPro" id="IPR007117">
    <property type="entry name" value="Expansin_CBD"/>
</dbReference>
<sequence>MYRPVECRPPAGTNITVTVSDYRASDGGWLRLMLSNVVGGSGIQSVEARQTPLAGGKLDIVASAWRRMHNQHGAAWELSGIPLPPLDLRVTDGVGRQVIARRVIIEAGLTGSFNSSAQFPLESSPAGLEGALTSTDPLIIFAPRNSSAWMQAVGQFPLLRYDAEALRTTLLQHIIVGPQDFSSSMLMHYDTLSGLPLSIKKAAANSSTLLIVSQASAASTLQEGVETCASLLFPVSSVLLPSI</sequence>
<dbReference type="AlphaFoldDB" id="A0AAD5DNQ8"/>
<dbReference type="SUPFAM" id="SSF82153">
    <property type="entry name" value="FAS1 domain"/>
    <property type="match status" value="1"/>
</dbReference>
<reference evidence="2" key="1">
    <citation type="submission" date="2020-11" db="EMBL/GenBank/DDBJ databases">
        <title>Chlorella ohadii genome sequencing and assembly.</title>
        <authorList>
            <person name="Murik O."/>
            <person name="Treves H."/>
            <person name="Kedem I."/>
            <person name="Shotland Y."/>
            <person name="Kaplan A."/>
        </authorList>
    </citation>
    <scope>NUCLEOTIDE SEQUENCE</scope>
    <source>
        <strain evidence="2">1</strain>
    </source>
</reference>
<gene>
    <name evidence="2" type="ORF">COHA_006078</name>
</gene>
<dbReference type="PROSITE" id="PS50843">
    <property type="entry name" value="EXPANSIN_CBD"/>
    <property type="match status" value="1"/>
</dbReference>
<dbReference type="InterPro" id="IPR036378">
    <property type="entry name" value="FAS1_dom_sf"/>
</dbReference>
<accession>A0AAD5DNQ8</accession>
<protein>
    <recommendedName>
        <fullName evidence="1">Expansin-like CBD domain-containing protein</fullName>
    </recommendedName>
</protein>
<keyword evidence="3" id="KW-1185">Reference proteome</keyword>
<proteinExistence type="predicted"/>
<dbReference type="Pfam" id="PF02469">
    <property type="entry name" value="Fasciclin"/>
    <property type="match status" value="1"/>
</dbReference>
<evidence type="ECO:0000313" key="3">
    <source>
        <dbReference type="Proteomes" id="UP001205105"/>
    </source>
</evidence>
<feature type="domain" description="Expansin-like CBD" evidence="1">
    <location>
        <begin position="28"/>
        <end position="116"/>
    </location>
</feature>